<dbReference type="AlphaFoldDB" id="H5XUG2"/>
<dbReference type="Proteomes" id="UP000005104">
    <property type="component" value="Chromosome"/>
</dbReference>
<feature type="domain" description="Putative restriction endonuclease" evidence="1">
    <location>
        <begin position="47"/>
        <end position="191"/>
    </location>
</feature>
<name>H5XUG2_9FIRM</name>
<dbReference type="STRING" id="768710.DesyoDRAFT_2316"/>
<dbReference type="PANTHER" id="PTHR36558">
    <property type="entry name" value="GLR1098 PROTEIN"/>
    <property type="match status" value="1"/>
</dbReference>
<dbReference type="PANTHER" id="PTHR36558:SF1">
    <property type="entry name" value="RESTRICTION ENDONUCLEASE DOMAIN-CONTAINING PROTEIN-RELATED"/>
    <property type="match status" value="1"/>
</dbReference>
<evidence type="ECO:0000313" key="3">
    <source>
        <dbReference type="Proteomes" id="UP000005104"/>
    </source>
</evidence>
<reference evidence="2 3" key="1">
    <citation type="submission" date="2011-11" db="EMBL/GenBank/DDBJ databases">
        <title>The Noncontiguous Finished genome of Desulfosporosinus youngiae DSM 17734.</title>
        <authorList>
            <consortium name="US DOE Joint Genome Institute (JGI-PGF)"/>
            <person name="Lucas S."/>
            <person name="Han J."/>
            <person name="Lapidus A."/>
            <person name="Cheng J.-F."/>
            <person name="Goodwin L."/>
            <person name="Pitluck S."/>
            <person name="Peters L."/>
            <person name="Ovchinnikova G."/>
            <person name="Lu M."/>
            <person name="Land M.L."/>
            <person name="Hauser L."/>
            <person name="Pester M."/>
            <person name="Spring S."/>
            <person name="Ollivier B."/>
            <person name="Rattei T."/>
            <person name="Klenk H.-P."/>
            <person name="Wagner M."/>
            <person name="Loy A."/>
            <person name="Woyke T.J."/>
        </authorList>
    </citation>
    <scope>NUCLEOTIDE SEQUENCE [LARGE SCALE GENOMIC DNA]</scope>
    <source>
        <strain evidence="2 3">DSM 17734</strain>
    </source>
</reference>
<dbReference type="InterPro" id="IPR008538">
    <property type="entry name" value="Uma2"/>
</dbReference>
<protein>
    <recommendedName>
        <fullName evidence="1">Putative restriction endonuclease domain-containing protein</fullName>
    </recommendedName>
</protein>
<organism evidence="2 3">
    <name type="scientific">Desulfosporosinus youngiae DSM 17734</name>
    <dbReference type="NCBI Taxonomy" id="768710"/>
    <lineage>
        <taxon>Bacteria</taxon>
        <taxon>Bacillati</taxon>
        <taxon>Bacillota</taxon>
        <taxon>Clostridia</taxon>
        <taxon>Eubacteriales</taxon>
        <taxon>Desulfitobacteriaceae</taxon>
        <taxon>Desulfosporosinus</taxon>
    </lineage>
</organism>
<dbReference type="HOGENOM" id="CLU_076312_0_2_9"/>
<gene>
    <name evidence="2" type="ORF">DesyoDRAFT_2316</name>
</gene>
<dbReference type="EMBL" id="CM001441">
    <property type="protein sequence ID" value="EHQ89398.1"/>
    <property type="molecule type" value="Genomic_DNA"/>
</dbReference>
<keyword evidence="3" id="KW-1185">Reference proteome</keyword>
<proteinExistence type="predicted"/>
<evidence type="ECO:0000259" key="1">
    <source>
        <dbReference type="Pfam" id="PF05685"/>
    </source>
</evidence>
<dbReference type="eggNOG" id="COG4636">
    <property type="taxonomic scope" value="Bacteria"/>
</dbReference>
<dbReference type="InterPro" id="IPR012296">
    <property type="entry name" value="Nuclease_put_TT1808"/>
</dbReference>
<dbReference type="Gene3D" id="3.90.1570.10">
    <property type="entry name" value="tt1808, chain A"/>
    <property type="match status" value="1"/>
</dbReference>
<accession>H5XUG2</accession>
<dbReference type="Pfam" id="PF05685">
    <property type="entry name" value="Uma2"/>
    <property type="match status" value="1"/>
</dbReference>
<evidence type="ECO:0000313" key="2">
    <source>
        <dbReference type="EMBL" id="EHQ89398.1"/>
    </source>
</evidence>
<dbReference type="InterPro" id="IPR011335">
    <property type="entry name" value="Restrct_endonuc-II-like"/>
</dbReference>
<dbReference type="CDD" id="cd06260">
    <property type="entry name" value="DUF820-like"/>
    <property type="match status" value="1"/>
</dbReference>
<dbReference type="SUPFAM" id="SSF52980">
    <property type="entry name" value="Restriction endonuclease-like"/>
    <property type="match status" value="1"/>
</dbReference>
<sequence length="208" mass="23955">MHHIPMAEHIPLGDTGGPRLLKPNEPWYNFTRGVLYLEEKPLEFGFERWERIDSVIYDMTPPPSSQHQAIVGNLYGEFYTYLKGKQCRAFPAPFGVWLDDENDNYVEPDITVICDHSKIHPKGCVGVPDLVVEVLSPSTALKDKRVKLRRYRLSGVREYWIVDPLNKIVEVYKFSENVFTEPAVYGKDETINDGILNDLAIDLRNIFD</sequence>